<organism evidence="2">
    <name type="scientific">Candidatus Electrothrix aestuarii</name>
    <dbReference type="NCBI Taxonomy" id="3062594"/>
    <lineage>
        <taxon>Bacteria</taxon>
        <taxon>Pseudomonadati</taxon>
        <taxon>Thermodesulfobacteriota</taxon>
        <taxon>Desulfobulbia</taxon>
        <taxon>Desulfobulbales</taxon>
        <taxon>Desulfobulbaceae</taxon>
        <taxon>Candidatus Electrothrix</taxon>
    </lineage>
</organism>
<sequence length="221" mass="24595">MRQLLLLLVVLLLPACSGKPLVVKHAEAFSDTGQHEIYIVSHGWHTGFVLPANVMYHFIPQLKKRFGNTHAIEVGWGDKGFYQAKKITSGLTIRAIFWPTETVIHTVSVPSDVKAYFPDSEIRILCLSDNELASLVQFISDSFARDSKGNIELEKNGIYGDSQFYSGVGSYYLMNTCNKWTAKGLKSTGLDISPTFKLTAGSVMSYLTDRAYRDRCTGDAK</sequence>
<protein>
    <submittedName>
        <fullName evidence="2">TIGR02117 family protein</fullName>
    </submittedName>
</protein>
<feature type="chain" id="PRO_5043369749" evidence="1">
    <location>
        <begin position="19"/>
        <end position="221"/>
    </location>
</feature>
<reference evidence="2" key="1">
    <citation type="journal article" date="2024" name="Syst. Appl. Microbiol.">
        <title>First single-strain enrichments of Electrothrix cable bacteria, description of E. aestuarii sp. nov. and E. rattekaaiensis sp. nov., and proposal of a cable bacteria taxonomy following the rules of the SeqCode.</title>
        <authorList>
            <person name="Plum-Jensen L.E."/>
            <person name="Schramm A."/>
            <person name="Marshall I.P.G."/>
        </authorList>
    </citation>
    <scope>NUCLEOTIDE SEQUENCE</scope>
    <source>
        <strain evidence="2">Rat1</strain>
    </source>
</reference>
<dbReference type="AlphaFoldDB" id="A0AAU8LQF5"/>
<keyword evidence="1" id="KW-0732">Signal</keyword>
<accession>A0AAU8LQF5</accession>
<name>A0AAU8LQF5_9BACT</name>
<dbReference type="Pfam" id="PF09601">
    <property type="entry name" value="DUF2459"/>
    <property type="match status" value="1"/>
</dbReference>
<reference evidence="2" key="2">
    <citation type="submission" date="2024-06" db="EMBL/GenBank/DDBJ databases">
        <authorList>
            <person name="Plum-Jensen L.E."/>
            <person name="Schramm A."/>
            <person name="Marshall I.P.G."/>
        </authorList>
    </citation>
    <scope>NUCLEOTIDE SEQUENCE</scope>
    <source>
        <strain evidence="2">Rat1</strain>
    </source>
</reference>
<proteinExistence type="predicted"/>
<dbReference type="KEGG" id="eaj:Q3M24_12515"/>
<dbReference type="EMBL" id="CP159373">
    <property type="protein sequence ID" value="XCN71139.1"/>
    <property type="molecule type" value="Genomic_DNA"/>
</dbReference>
<dbReference type="InterPro" id="IPR011727">
    <property type="entry name" value="CHP02117"/>
</dbReference>
<evidence type="ECO:0000256" key="1">
    <source>
        <dbReference type="SAM" id="SignalP"/>
    </source>
</evidence>
<gene>
    <name evidence="2" type="ORF">Q3M24_12515</name>
</gene>
<feature type="signal peptide" evidence="1">
    <location>
        <begin position="1"/>
        <end position="18"/>
    </location>
</feature>
<evidence type="ECO:0000313" key="2">
    <source>
        <dbReference type="EMBL" id="XCN71139.1"/>
    </source>
</evidence>
<dbReference type="NCBIfam" id="TIGR02117">
    <property type="entry name" value="chp_urease_rgn"/>
    <property type="match status" value="1"/>
</dbReference>